<proteinExistence type="predicted"/>
<evidence type="ECO:0008006" key="3">
    <source>
        <dbReference type="Google" id="ProtNLM"/>
    </source>
</evidence>
<dbReference type="EMBL" id="JELY01003234">
    <property type="protein sequence ID" value="KYF50312.1"/>
    <property type="molecule type" value="Genomic_DNA"/>
</dbReference>
<evidence type="ECO:0000313" key="1">
    <source>
        <dbReference type="EMBL" id="KYF50312.1"/>
    </source>
</evidence>
<sequence>MQAAKIPIVIPADRRVELQVPADLPEGPAEVIVLITAPQKAAPRDKRAALGMDRGTAQIADDFDAPLPEDLQRAFDGET</sequence>
<dbReference type="Proteomes" id="UP000075420">
    <property type="component" value="Unassembled WGS sequence"/>
</dbReference>
<evidence type="ECO:0000313" key="2">
    <source>
        <dbReference type="Proteomes" id="UP000075420"/>
    </source>
</evidence>
<comment type="caution">
    <text evidence="1">The sequence shown here is derived from an EMBL/GenBank/DDBJ whole genome shotgun (WGS) entry which is preliminary data.</text>
</comment>
<reference evidence="1 2" key="1">
    <citation type="submission" date="2014-02" db="EMBL/GenBank/DDBJ databases">
        <title>The small core and large imbalanced accessory genome model reveals a collaborative survival strategy of Sorangium cellulosum strains in nature.</title>
        <authorList>
            <person name="Han K."/>
            <person name="Peng R."/>
            <person name="Blom J."/>
            <person name="Li Y.-Z."/>
        </authorList>
    </citation>
    <scope>NUCLEOTIDE SEQUENCE [LARGE SCALE GENOMIC DNA]</scope>
    <source>
        <strain evidence="1 2">So0157-25</strain>
    </source>
</reference>
<accession>A0A150P3P7</accession>
<name>A0A150P3P7_SORCE</name>
<dbReference type="AlphaFoldDB" id="A0A150P3P7"/>
<organism evidence="1 2">
    <name type="scientific">Sorangium cellulosum</name>
    <name type="common">Polyangium cellulosum</name>
    <dbReference type="NCBI Taxonomy" id="56"/>
    <lineage>
        <taxon>Bacteria</taxon>
        <taxon>Pseudomonadati</taxon>
        <taxon>Myxococcota</taxon>
        <taxon>Polyangia</taxon>
        <taxon>Polyangiales</taxon>
        <taxon>Polyangiaceae</taxon>
        <taxon>Sorangium</taxon>
    </lineage>
</organism>
<gene>
    <name evidence="1" type="ORF">BE08_25940</name>
</gene>
<protein>
    <recommendedName>
        <fullName evidence="3">Prevent-host-death protein</fullName>
    </recommendedName>
</protein>